<evidence type="ECO:0000313" key="2">
    <source>
        <dbReference type="Proteomes" id="UP000685013"/>
    </source>
</evidence>
<keyword evidence="2" id="KW-1185">Reference proteome</keyword>
<dbReference type="EMBL" id="JAGKQH010000003">
    <property type="protein sequence ID" value="KAG6603830.1"/>
    <property type="molecule type" value="Genomic_DNA"/>
</dbReference>
<accession>A0AAV6NVN4</accession>
<evidence type="ECO:0000313" key="1">
    <source>
        <dbReference type="EMBL" id="KAG6603830.1"/>
    </source>
</evidence>
<organism evidence="1 2">
    <name type="scientific">Cucurbita argyrosperma subsp. sororia</name>
    <dbReference type="NCBI Taxonomy" id="37648"/>
    <lineage>
        <taxon>Eukaryota</taxon>
        <taxon>Viridiplantae</taxon>
        <taxon>Streptophyta</taxon>
        <taxon>Embryophyta</taxon>
        <taxon>Tracheophyta</taxon>
        <taxon>Spermatophyta</taxon>
        <taxon>Magnoliopsida</taxon>
        <taxon>eudicotyledons</taxon>
        <taxon>Gunneridae</taxon>
        <taxon>Pentapetalae</taxon>
        <taxon>rosids</taxon>
        <taxon>fabids</taxon>
        <taxon>Cucurbitales</taxon>
        <taxon>Cucurbitaceae</taxon>
        <taxon>Cucurbiteae</taxon>
        <taxon>Cucurbita</taxon>
    </lineage>
</organism>
<feature type="non-terminal residue" evidence="1">
    <location>
        <position position="1"/>
    </location>
</feature>
<reference evidence="1 2" key="1">
    <citation type="journal article" date="2021" name="Hortic Res">
        <title>The domestication of Cucurbita argyrosperma as revealed by the genome of its wild relative.</title>
        <authorList>
            <person name="Barrera-Redondo J."/>
            <person name="Sanchez-de la Vega G."/>
            <person name="Aguirre-Liguori J.A."/>
            <person name="Castellanos-Morales G."/>
            <person name="Gutierrez-Guerrero Y.T."/>
            <person name="Aguirre-Dugua X."/>
            <person name="Aguirre-Planter E."/>
            <person name="Tenaillon M.I."/>
            <person name="Lira-Saade R."/>
            <person name="Eguiarte L.E."/>
        </authorList>
    </citation>
    <scope>NUCLEOTIDE SEQUENCE [LARGE SCALE GENOMIC DNA]</scope>
    <source>
        <strain evidence="1">JBR-2021</strain>
    </source>
</reference>
<protein>
    <submittedName>
        <fullName evidence="1">Uncharacterized protein</fullName>
    </submittedName>
</protein>
<gene>
    <name evidence="1" type="ORF">SDJN03_04439</name>
</gene>
<comment type="caution">
    <text evidence="1">The sequence shown here is derived from an EMBL/GenBank/DDBJ whole genome shotgun (WGS) entry which is preliminary data.</text>
</comment>
<name>A0AAV6NVN4_9ROSI</name>
<dbReference type="AlphaFoldDB" id="A0AAV6NVN4"/>
<dbReference type="Proteomes" id="UP000685013">
    <property type="component" value="Chromosome 3"/>
</dbReference>
<sequence length="134" mass="14685">MGNCINTAHFRPLQKLKDLICCEGEDLSLALPIEKIASGAYTTSSAVLEVDRGAPPLPVSIDDDDAVSKPDALCKLPKTTTIVVSKQQLELILRNSRKFASKGIAVQFSDSFEVDDRCPRWCPALPTILEVHNY</sequence>
<proteinExistence type="predicted"/>